<evidence type="ECO:0000313" key="2">
    <source>
        <dbReference type="Proteomes" id="UP000318313"/>
    </source>
</evidence>
<reference evidence="1 2" key="1">
    <citation type="submission" date="2019-03" db="EMBL/GenBank/DDBJ databases">
        <title>Deep-cultivation of Planctomycetes and their phenomic and genomic characterization uncovers novel biology.</title>
        <authorList>
            <person name="Wiegand S."/>
            <person name="Jogler M."/>
            <person name="Boedeker C."/>
            <person name="Pinto D."/>
            <person name="Vollmers J."/>
            <person name="Rivas-Marin E."/>
            <person name="Kohn T."/>
            <person name="Peeters S.H."/>
            <person name="Heuer A."/>
            <person name="Rast P."/>
            <person name="Oberbeckmann S."/>
            <person name="Bunk B."/>
            <person name="Jeske O."/>
            <person name="Meyerdierks A."/>
            <person name="Storesund J.E."/>
            <person name="Kallscheuer N."/>
            <person name="Luecker S."/>
            <person name="Lage O.M."/>
            <person name="Pohl T."/>
            <person name="Merkel B.J."/>
            <person name="Hornburger P."/>
            <person name="Mueller R.-W."/>
            <person name="Bruemmer F."/>
            <person name="Labrenz M."/>
            <person name="Spormann A.M."/>
            <person name="Op den Camp H."/>
            <person name="Overmann J."/>
            <person name="Amann R."/>
            <person name="Jetten M.S.M."/>
            <person name="Mascher T."/>
            <person name="Medema M.H."/>
            <person name="Devos D.P."/>
            <person name="Kaster A.-K."/>
            <person name="Ovreas L."/>
            <person name="Rohde M."/>
            <person name="Galperin M.Y."/>
            <person name="Jogler C."/>
        </authorList>
    </citation>
    <scope>NUCLEOTIDE SEQUENCE [LARGE SCALE GENOMIC DNA]</scope>
    <source>
        <strain evidence="1 2">Enr17</strain>
    </source>
</reference>
<dbReference type="Proteomes" id="UP000318313">
    <property type="component" value="Chromosome"/>
</dbReference>
<gene>
    <name evidence="1" type="ORF">Enr17x_42440</name>
</gene>
<accession>A0A518IGH2</accession>
<protein>
    <submittedName>
        <fullName evidence="1">Uncharacterized protein</fullName>
    </submittedName>
</protein>
<keyword evidence="2" id="KW-1185">Reference proteome</keyword>
<organism evidence="1 2">
    <name type="scientific">Gimesia fumaroli</name>
    <dbReference type="NCBI Taxonomy" id="2527976"/>
    <lineage>
        <taxon>Bacteria</taxon>
        <taxon>Pseudomonadati</taxon>
        <taxon>Planctomycetota</taxon>
        <taxon>Planctomycetia</taxon>
        <taxon>Planctomycetales</taxon>
        <taxon>Planctomycetaceae</taxon>
        <taxon>Gimesia</taxon>
    </lineage>
</organism>
<evidence type="ECO:0000313" key="1">
    <source>
        <dbReference type="EMBL" id="QDV52184.1"/>
    </source>
</evidence>
<name>A0A518IGH2_9PLAN</name>
<proteinExistence type="predicted"/>
<dbReference type="KEGG" id="gfm:Enr17x_42440"/>
<dbReference type="EMBL" id="CP037452">
    <property type="protein sequence ID" value="QDV52184.1"/>
    <property type="molecule type" value="Genomic_DNA"/>
</dbReference>
<sequence length="208" mass="24409">MSASGTKDGTLIVKTEDALEGAAKKTKGQLANLDTVRRGDKLLTEELEELKELRKLGVRIEWDTTASRKLLYKRNRLFPEDPNSFERNRKRINALFSLDELGNPVIFLRKDATRIEFLEEYKHFKQYLKWAKGRSKGESVENRIKAWIEYLNKTGSQNTEVKLELEAAEYIWKWLQTNGGTPVEKEVIFRRLVKWQKKFDACQRSKRQ</sequence>
<dbReference type="RefSeq" id="WP_145311537.1">
    <property type="nucleotide sequence ID" value="NZ_CP037452.1"/>
</dbReference>
<dbReference type="AlphaFoldDB" id="A0A518IGH2"/>